<dbReference type="PROSITE" id="PS50293">
    <property type="entry name" value="TPR_REGION"/>
    <property type="match status" value="1"/>
</dbReference>
<dbReference type="GO" id="GO:0000030">
    <property type="term" value="F:mannosyltransferase activity"/>
    <property type="evidence" value="ECO:0007669"/>
    <property type="project" value="TreeGrafter"/>
</dbReference>
<dbReference type="Proteomes" id="UP000188181">
    <property type="component" value="Chromosome"/>
</dbReference>
<keyword evidence="1" id="KW-0802">TPR repeat</keyword>
<dbReference type="Pfam" id="PF13181">
    <property type="entry name" value="TPR_8"/>
    <property type="match status" value="1"/>
</dbReference>
<dbReference type="EC" id="2.7.7.6" evidence="3"/>
<dbReference type="InterPro" id="IPR011260">
    <property type="entry name" value="RNAP_asu_C"/>
</dbReference>
<dbReference type="SMART" id="SM00028">
    <property type="entry name" value="TPR"/>
    <property type="match status" value="4"/>
</dbReference>
<evidence type="ECO:0000256" key="1">
    <source>
        <dbReference type="PROSITE-ProRule" id="PRU00339"/>
    </source>
</evidence>
<feature type="domain" description="RNA polymerase alpha subunit C-terminal" evidence="2">
    <location>
        <begin position="273"/>
        <end position="335"/>
    </location>
</feature>
<keyword evidence="4" id="KW-1185">Reference proteome</keyword>
<dbReference type="GO" id="GO:0003899">
    <property type="term" value="F:DNA-directed RNA polymerase activity"/>
    <property type="evidence" value="ECO:0007669"/>
    <property type="project" value="UniProtKB-EC"/>
</dbReference>
<dbReference type="PANTHER" id="PTHR44395">
    <property type="match status" value="1"/>
</dbReference>
<dbReference type="GO" id="GO:0035269">
    <property type="term" value="P:protein O-linked glycosylation via mannose"/>
    <property type="evidence" value="ECO:0007669"/>
    <property type="project" value="TreeGrafter"/>
</dbReference>
<proteinExistence type="predicted"/>
<dbReference type="InterPro" id="IPR019734">
    <property type="entry name" value="TPR_rpt"/>
</dbReference>
<gene>
    <name evidence="3" type="primary">rpoA_1</name>
    <name evidence="3" type="ORF">SMSP2_02338</name>
</gene>
<dbReference type="Gene3D" id="1.25.40.10">
    <property type="entry name" value="Tetratricopeptide repeat domain"/>
    <property type="match status" value="2"/>
</dbReference>
<dbReference type="EMBL" id="CP019646">
    <property type="protein sequence ID" value="AQQ71959.1"/>
    <property type="molecule type" value="Genomic_DNA"/>
</dbReference>
<dbReference type="STRING" id="1851148.SMSP2_02338"/>
<feature type="repeat" description="TPR" evidence="1">
    <location>
        <begin position="79"/>
        <end position="112"/>
    </location>
</feature>
<dbReference type="Pfam" id="PF14559">
    <property type="entry name" value="TPR_19"/>
    <property type="match status" value="1"/>
</dbReference>
<dbReference type="AlphaFoldDB" id="A0A1Q2MH31"/>
<dbReference type="GO" id="GO:0006351">
    <property type="term" value="P:DNA-templated transcription"/>
    <property type="evidence" value="ECO:0007669"/>
    <property type="project" value="InterPro"/>
</dbReference>
<dbReference type="SUPFAM" id="SSF47789">
    <property type="entry name" value="C-terminal domain of RNA polymerase alpha subunit"/>
    <property type="match status" value="2"/>
</dbReference>
<keyword evidence="3" id="KW-0548">Nucleotidyltransferase</keyword>
<keyword evidence="3" id="KW-0240">DNA-directed RNA polymerase</keyword>
<protein>
    <submittedName>
        <fullName evidence="3">DNA-directed RNA polymerase subunit alpha</fullName>
        <ecNumber evidence="3">2.7.7.6</ecNumber>
    </submittedName>
</protein>
<dbReference type="PANTHER" id="PTHR44395:SF1">
    <property type="entry name" value="PROTEIN O-MANNOSYL-TRANSFERASE TMTC3"/>
    <property type="match status" value="1"/>
</dbReference>
<organism evidence="3 4">
    <name type="scientific">Limihaloglobus sulfuriphilus</name>
    <dbReference type="NCBI Taxonomy" id="1851148"/>
    <lineage>
        <taxon>Bacteria</taxon>
        <taxon>Pseudomonadati</taxon>
        <taxon>Planctomycetota</taxon>
        <taxon>Phycisphaerae</taxon>
        <taxon>Sedimentisphaerales</taxon>
        <taxon>Sedimentisphaeraceae</taxon>
        <taxon>Limihaloglobus</taxon>
    </lineage>
</organism>
<keyword evidence="3" id="KW-0808">Transferase</keyword>
<evidence type="ECO:0000313" key="4">
    <source>
        <dbReference type="Proteomes" id="UP000188181"/>
    </source>
</evidence>
<dbReference type="Pfam" id="PF13432">
    <property type="entry name" value="TPR_16"/>
    <property type="match status" value="1"/>
</dbReference>
<dbReference type="GO" id="GO:0000428">
    <property type="term" value="C:DNA-directed RNA polymerase complex"/>
    <property type="evidence" value="ECO:0007669"/>
    <property type="project" value="UniProtKB-KW"/>
</dbReference>
<feature type="repeat" description="TPR" evidence="1">
    <location>
        <begin position="180"/>
        <end position="213"/>
    </location>
</feature>
<dbReference type="PROSITE" id="PS50005">
    <property type="entry name" value="TPR"/>
    <property type="match status" value="4"/>
</dbReference>
<name>A0A1Q2MH31_9BACT</name>
<dbReference type="Pfam" id="PF03118">
    <property type="entry name" value="RNA_pol_A_CTD"/>
    <property type="match status" value="2"/>
</dbReference>
<dbReference type="InterPro" id="IPR011990">
    <property type="entry name" value="TPR-like_helical_dom_sf"/>
</dbReference>
<evidence type="ECO:0000259" key="2">
    <source>
        <dbReference type="Pfam" id="PF03118"/>
    </source>
</evidence>
<dbReference type="SUPFAM" id="SSF48452">
    <property type="entry name" value="TPR-like"/>
    <property type="match status" value="1"/>
</dbReference>
<reference evidence="4" key="1">
    <citation type="submission" date="2017-02" db="EMBL/GenBank/DDBJ databases">
        <title>Comparative genomics and description of representatives of a novel lineage of planctomycetes thriving in anoxic sediments.</title>
        <authorList>
            <person name="Spring S."/>
            <person name="Bunk B."/>
            <person name="Sproer C."/>
        </authorList>
    </citation>
    <scope>NUCLEOTIDE SEQUENCE [LARGE SCALE GENOMIC DNA]</scope>
    <source>
        <strain evidence="4">SM-Chi-D1</strain>
    </source>
</reference>
<keyword evidence="3" id="KW-0804">Transcription</keyword>
<dbReference type="Gene3D" id="1.10.150.20">
    <property type="entry name" value="5' to 3' exonuclease, C-terminal subdomain"/>
    <property type="match status" value="2"/>
</dbReference>
<feature type="repeat" description="TPR" evidence="1">
    <location>
        <begin position="146"/>
        <end position="179"/>
    </location>
</feature>
<feature type="repeat" description="TPR" evidence="1">
    <location>
        <begin position="214"/>
        <end position="247"/>
    </location>
</feature>
<dbReference type="KEGG" id="pbas:SMSP2_02338"/>
<dbReference type="RefSeq" id="WP_146684200.1">
    <property type="nucleotide sequence ID" value="NZ_CP019646.1"/>
</dbReference>
<accession>A0A1Q2MH31</accession>
<evidence type="ECO:0000313" key="3">
    <source>
        <dbReference type="EMBL" id="AQQ71959.1"/>
    </source>
</evidence>
<sequence length="434" mass="49505">MTSSFATEIDIFSGDVPDFEQIDKLISSVNSSELNRERFRKDLEANEDSAKNIAMGLGYFVTGDYAAAQEKLSSAAESAQKHYYLGLIYKKQHRYDNAVKEFNKAMKNNADTNRVDLQKVDILRLEGKFKEAREKLGTCRQLQGTADYYHALGCIQNSEGNYEEALATFQKALEADENHVKSMFDMALLIDLRGDEEEAINLYRKIVEMTPANVNALLNLAVLYEDKGEFQKAGDCVNLVNKLHPNHQRAIMYLRDVESSKVMEVDEEREKLKDRRTQILETPITDFELSVRSRNCLRKMNIFTIGDLMRITEAELLSYKNFGETSLTEIRAMLESKGLRLGMHADGSGEELPEPMELDDEVEYDSDLLSKTVDELELSVRARRAVDRLKIRTLGELVSKTEAELLACKNFGITSLTEIKERLMKFGLNLRRIE</sequence>
<feature type="domain" description="RNA polymerase alpha subunit C-terminal" evidence="2">
    <location>
        <begin position="365"/>
        <end position="423"/>
    </location>
</feature>
<dbReference type="OrthoDB" id="228958at2"/>
<dbReference type="GO" id="GO:0003677">
    <property type="term" value="F:DNA binding"/>
    <property type="evidence" value="ECO:0007669"/>
    <property type="project" value="InterPro"/>
</dbReference>